<protein>
    <submittedName>
        <fullName evidence="1">Uncharacterized protein</fullName>
    </submittedName>
</protein>
<dbReference type="EMBL" id="JYDI01006443">
    <property type="protein sequence ID" value="KRY03501.1"/>
    <property type="molecule type" value="Genomic_DNA"/>
</dbReference>
<evidence type="ECO:0000313" key="2">
    <source>
        <dbReference type="Proteomes" id="UP000054653"/>
    </source>
</evidence>
<proteinExistence type="predicted"/>
<gene>
    <name evidence="1" type="ORF">T03_13217</name>
</gene>
<name>A0A0V0YTL9_TRIBR</name>
<keyword evidence="2" id="KW-1185">Reference proteome</keyword>
<dbReference type="AlphaFoldDB" id="A0A0V0YTL9"/>
<evidence type="ECO:0000313" key="1">
    <source>
        <dbReference type="EMBL" id="KRY03501.1"/>
    </source>
</evidence>
<organism evidence="1 2">
    <name type="scientific">Trichinella britovi</name>
    <name type="common">Parasitic roundworm</name>
    <dbReference type="NCBI Taxonomy" id="45882"/>
    <lineage>
        <taxon>Eukaryota</taxon>
        <taxon>Metazoa</taxon>
        <taxon>Ecdysozoa</taxon>
        <taxon>Nematoda</taxon>
        <taxon>Enoplea</taxon>
        <taxon>Dorylaimia</taxon>
        <taxon>Trichinellida</taxon>
        <taxon>Trichinellidae</taxon>
        <taxon>Trichinella</taxon>
    </lineage>
</organism>
<comment type="caution">
    <text evidence="1">The sequence shown here is derived from an EMBL/GenBank/DDBJ whole genome shotgun (WGS) entry which is preliminary data.</text>
</comment>
<reference evidence="1 2" key="1">
    <citation type="submission" date="2015-01" db="EMBL/GenBank/DDBJ databases">
        <title>Evolution of Trichinella species and genotypes.</title>
        <authorList>
            <person name="Korhonen P.K."/>
            <person name="Edoardo P."/>
            <person name="Giuseppe L.R."/>
            <person name="Gasser R.B."/>
        </authorList>
    </citation>
    <scope>NUCLEOTIDE SEQUENCE [LARGE SCALE GENOMIC DNA]</scope>
    <source>
        <strain evidence="1">ISS120</strain>
    </source>
</reference>
<dbReference type="Proteomes" id="UP000054653">
    <property type="component" value="Unassembled WGS sequence"/>
</dbReference>
<accession>A0A0V0YTL9</accession>
<sequence>MRCLLPAVHIVHSCSGIARQRCREGVLLRVPLRSFSRFLRALNL</sequence>